<dbReference type="GO" id="GO:0008270">
    <property type="term" value="F:zinc ion binding"/>
    <property type="evidence" value="ECO:0007669"/>
    <property type="project" value="UniProtKB-KW"/>
</dbReference>
<keyword evidence="11" id="KW-0256">Endoplasmic reticulum</keyword>
<evidence type="ECO:0000313" key="14">
    <source>
        <dbReference type="EMBL" id="RZC74629.1"/>
    </source>
</evidence>
<name>A0A4Y7KRM9_PAPSO</name>
<dbReference type="PROSITE" id="PS00518">
    <property type="entry name" value="ZF_RING_1"/>
    <property type="match status" value="1"/>
</dbReference>
<evidence type="ECO:0000256" key="4">
    <source>
        <dbReference type="ARBA" id="ARBA00022679"/>
    </source>
</evidence>
<evidence type="ECO:0000256" key="5">
    <source>
        <dbReference type="ARBA" id="ARBA00022723"/>
    </source>
</evidence>
<dbReference type="SMART" id="SM00184">
    <property type="entry name" value="RING"/>
    <property type="match status" value="1"/>
</dbReference>
<comment type="function">
    <text evidence="11">E3 ubiquitin-protein ligase.</text>
</comment>
<evidence type="ECO:0000256" key="6">
    <source>
        <dbReference type="ARBA" id="ARBA00022771"/>
    </source>
</evidence>
<dbReference type="Proteomes" id="UP000316621">
    <property type="component" value="Chromosome 8"/>
</dbReference>
<feature type="domain" description="RING-type" evidence="13">
    <location>
        <begin position="291"/>
        <end position="332"/>
    </location>
</feature>
<feature type="compositionally biased region" description="Low complexity" evidence="12">
    <location>
        <begin position="511"/>
        <end position="528"/>
    </location>
</feature>
<evidence type="ECO:0000256" key="12">
    <source>
        <dbReference type="SAM" id="MobiDB-lite"/>
    </source>
</evidence>
<evidence type="ECO:0000256" key="8">
    <source>
        <dbReference type="ARBA" id="ARBA00022833"/>
    </source>
</evidence>
<dbReference type="UniPathway" id="UPA00143"/>
<dbReference type="GO" id="GO:0016567">
    <property type="term" value="P:protein ubiquitination"/>
    <property type="evidence" value="ECO:0007669"/>
    <property type="project" value="UniProtKB-UniPathway"/>
</dbReference>
<dbReference type="PANTHER" id="PTHR12313">
    <property type="entry name" value="E3 UBIQUITIN-PROTEIN LIGASE RNF5-RELATED"/>
    <property type="match status" value="1"/>
</dbReference>
<keyword evidence="4 11" id="KW-0808">Transferase</keyword>
<feature type="region of interest" description="Disordered" evidence="12">
    <location>
        <begin position="428"/>
        <end position="559"/>
    </location>
</feature>
<evidence type="ECO:0000256" key="2">
    <source>
        <dbReference type="ARBA" id="ARBA00004308"/>
    </source>
</evidence>
<dbReference type="InterPro" id="IPR017907">
    <property type="entry name" value="Znf_RING_CS"/>
</dbReference>
<reference evidence="14 15" key="1">
    <citation type="journal article" date="2018" name="Science">
        <title>The opium poppy genome and morphinan production.</title>
        <authorList>
            <person name="Guo L."/>
            <person name="Winzer T."/>
            <person name="Yang X."/>
            <person name="Li Y."/>
            <person name="Ning Z."/>
            <person name="He Z."/>
            <person name="Teodor R."/>
            <person name="Lu Y."/>
            <person name="Bowser T.A."/>
            <person name="Graham I.A."/>
            <person name="Ye K."/>
        </authorList>
    </citation>
    <scope>NUCLEOTIDE SEQUENCE [LARGE SCALE GENOMIC DNA]</scope>
    <source>
        <strain evidence="15">cv. HN1</strain>
        <tissue evidence="14">Leaves</tissue>
    </source>
</reference>
<accession>A0A4Y7KRM9</accession>
<dbReference type="GO" id="GO:0061630">
    <property type="term" value="F:ubiquitin protein ligase activity"/>
    <property type="evidence" value="ECO:0007669"/>
    <property type="project" value="UniProtKB-UniRule"/>
</dbReference>
<dbReference type="Gene3D" id="3.30.40.10">
    <property type="entry name" value="Zinc/RING finger domain, C3HC4 (zinc finger)"/>
    <property type="match status" value="1"/>
</dbReference>
<evidence type="ECO:0000313" key="15">
    <source>
        <dbReference type="Proteomes" id="UP000316621"/>
    </source>
</evidence>
<feature type="compositionally biased region" description="Basic and acidic residues" evidence="12">
    <location>
        <begin position="349"/>
        <end position="358"/>
    </location>
</feature>
<comment type="pathway">
    <text evidence="3 11">Protein modification; protein ubiquitination.</text>
</comment>
<dbReference type="SUPFAM" id="SSF57850">
    <property type="entry name" value="RING/U-box"/>
    <property type="match status" value="1"/>
</dbReference>
<feature type="compositionally biased region" description="Polar residues" evidence="12">
    <location>
        <begin position="129"/>
        <end position="140"/>
    </location>
</feature>
<keyword evidence="15" id="KW-1185">Reference proteome</keyword>
<comment type="domain">
    <text evidence="11">The RING-type zinc finger domain is responsible for E3 ligase activity.</text>
</comment>
<dbReference type="InterPro" id="IPR001841">
    <property type="entry name" value="Znf_RING"/>
</dbReference>
<dbReference type="FunFam" id="3.30.40.10:FF:000365">
    <property type="entry name" value="Zinc finger family protein"/>
    <property type="match status" value="1"/>
</dbReference>
<dbReference type="CDD" id="cd16534">
    <property type="entry name" value="RING-HC_RNF5-like"/>
    <property type="match status" value="1"/>
</dbReference>
<dbReference type="AlphaFoldDB" id="A0A4Y7KRM9"/>
<feature type="region of interest" description="Disordered" evidence="12">
    <location>
        <begin position="251"/>
        <end position="281"/>
    </location>
</feature>
<organism evidence="14 15">
    <name type="scientific">Papaver somniferum</name>
    <name type="common">Opium poppy</name>
    <dbReference type="NCBI Taxonomy" id="3469"/>
    <lineage>
        <taxon>Eukaryota</taxon>
        <taxon>Viridiplantae</taxon>
        <taxon>Streptophyta</taxon>
        <taxon>Embryophyta</taxon>
        <taxon>Tracheophyta</taxon>
        <taxon>Spermatophyta</taxon>
        <taxon>Magnoliopsida</taxon>
        <taxon>Ranunculales</taxon>
        <taxon>Papaveraceae</taxon>
        <taxon>Papaveroideae</taxon>
        <taxon>Papaver</taxon>
    </lineage>
</organism>
<comment type="subcellular location">
    <subcellularLocation>
        <location evidence="2">Endomembrane system</location>
    </subcellularLocation>
    <subcellularLocation>
        <location evidence="11">Endoplasmic reticulum membrane</location>
        <topology evidence="11">Single-pass type IV membrane protein</topology>
    </subcellularLocation>
</comment>
<dbReference type="EC" id="2.3.2.27" evidence="11"/>
<dbReference type="InterPro" id="IPR018957">
    <property type="entry name" value="Znf_C3HC4_RING-type"/>
</dbReference>
<sequence length="636" mass="68759">MGDEEGNSNRNTNRRMDLNLYLGLPLRLTEPDLGSDLALNSLPVSASEMSSTSHSESYPPTVQEQEAPETLNDEFFGDPFLPSFLPSFASPAVQDSTEGVLNEGSNSNDAAEYVPYSLSSYAPVSLSTTPAVQDSESPAQRPSVPHVPYVPGSPTARARRRNSSSLQAVTGFAPYRPDNTPRRSSLDHDGLDRPRLLQSPEVRIRRLIDSNRRLFVRRLRATVPDDLVESDGLEGFLPVTDDGGLRDRVVSDPLNETSGEGQKTSEENVGGEGLEEKGTEDQNNGAANFDCNVCLDVAKEPVVTSCGHLFCWPCLYQWLHLHSDHKECPVCKGEVMESNITPIYGRGSSEMDEKKEGGEENSGLKIPPRPCGRRLEGFRQRIRRPVGPFRFVVGEDTQNGEEGPEEPSVHGIFNGANSRVLTRLLAARRRREDSSEHAMNAGGSGSSGSANEAALNPTESSHQPSGVLHGGGSRSTPSALARRVTGLLPRMGNNSESNSGASVNPREVRGTSETTAATDQASASSTVAVIQGDNRGQIDAPAEPSSVGSSRTLRRRRRNAVSGSFDVDGELTLTIAPYRVGLNPLTVERDKGMKSSRDCDGDGQGIWKDVLDLEAARWAEDLEIDVVATQKITKEL</sequence>
<dbReference type="Gramene" id="RZC74629">
    <property type="protein sequence ID" value="RZC74629"/>
    <property type="gene ID" value="C5167_050111"/>
</dbReference>
<evidence type="ECO:0000256" key="11">
    <source>
        <dbReference type="RuleBase" id="RU369090"/>
    </source>
</evidence>
<keyword evidence="9" id="KW-0472">Membrane</keyword>
<comment type="catalytic activity">
    <reaction evidence="1 11">
        <text>S-ubiquitinyl-[E2 ubiquitin-conjugating enzyme]-L-cysteine + [acceptor protein]-L-lysine = [E2 ubiquitin-conjugating enzyme]-L-cysteine + N(6)-ubiquitinyl-[acceptor protein]-L-lysine.</text>
        <dbReference type="EC" id="2.3.2.27"/>
    </reaction>
</comment>
<evidence type="ECO:0000256" key="3">
    <source>
        <dbReference type="ARBA" id="ARBA00004906"/>
    </source>
</evidence>
<keyword evidence="8 11" id="KW-0862">Zinc</keyword>
<dbReference type="EMBL" id="CM010722">
    <property type="protein sequence ID" value="RZC74629.1"/>
    <property type="molecule type" value="Genomic_DNA"/>
</dbReference>
<protein>
    <recommendedName>
        <fullName evidence="11">E3 ubiquitin-protein ligase RMA</fullName>
        <ecNumber evidence="11">2.3.2.27</ecNumber>
    </recommendedName>
    <alternativeName>
        <fullName evidence="11">Protein RING membrane-anchor</fullName>
    </alternativeName>
    <alternativeName>
        <fullName evidence="11">RING-type E3 ubiquitin transferase RMA</fullName>
    </alternativeName>
</protein>
<gene>
    <name evidence="14" type="ORF">C5167_050111</name>
</gene>
<evidence type="ECO:0000256" key="10">
    <source>
        <dbReference type="PROSITE-ProRule" id="PRU00175"/>
    </source>
</evidence>
<keyword evidence="6 10" id="KW-0863">Zinc-finger</keyword>
<dbReference type="InterPro" id="IPR045103">
    <property type="entry name" value="RNF5/RNF185-like"/>
</dbReference>
<dbReference type="InterPro" id="IPR013083">
    <property type="entry name" value="Znf_RING/FYVE/PHD"/>
</dbReference>
<feature type="compositionally biased region" description="Basic and acidic residues" evidence="12">
    <location>
        <begin position="179"/>
        <end position="193"/>
    </location>
</feature>
<evidence type="ECO:0000256" key="9">
    <source>
        <dbReference type="ARBA" id="ARBA00023136"/>
    </source>
</evidence>
<evidence type="ECO:0000259" key="13">
    <source>
        <dbReference type="PROSITE" id="PS50089"/>
    </source>
</evidence>
<dbReference type="PROSITE" id="PS50089">
    <property type="entry name" value="ZF_RING_2"/>
    <property type="match status" value="1"/>
</dbReference>
<evidence type="ECO:0000256" key="7">
    <source>
        <dbReference type="ARBA" id="ARBA00022786"/>
    </source>
</evidence>
<dbReference type="OMA" id="GVHHARK"/>
<feature type="region of interest" description="Disordered" evidence="12">
    <location>
        <begin position="129"/>
        <end position="193"/>
    </location>
</feature>
<keyword evidence="7 11" id="KW-0833">Ubl conjugation pathway</keyword>
<feature type="region of interest" description="Disordered" evidence="12">
    <location>
        <begin position="342"/>
        <end position="370"/>
    </location>
</feature>
<dbReference type="Pfam" id="PF00097">
    <property type="entry name" value="zf-C3HC4"/>
    <property type="match status" value="1"/>
</dbReference>
<proteinExistence type="predicted"/>
<feature type="region of interest" description="Disordered" evidence="12">
    <location>
        <begin position="394"/>
        <end position="414"/>
    </location>
</feature>
<keyword evidence="5 11" id="KW-0479">Metal-binding</keyword>
<dbReference type="GO" id="GO:0006511">
    <property type="term" value="P:ubiquitin-dependent protein catabolic process"/>
    <property type="evidence" value="ECO:0007669"/>
    <property type="project" value="UniProtKB-UniRule"/>
</dbReference>
<feature type="compositionally biased region" description="Polar residues" evidence="12">
    <location>
        <begin position="492"/>
        <end position="502"/>
    </location>
</feature>
<dbReference type="GO" id="GO:0005789">
    <property type="term" value="C:endoplasmic reticulum membrane"/>
    <property type="evidence" value="ECO:0007669"/>
    <property type="project" value="UniProtKB-SubCell"/>
</dbReference>
<evidence type="ECO:0000256" key="1">
    <source>
        <dbReference type="ARBA" id="ARBA00000900"/>
    </source>
</evidence>
<dbReference type="STRING" id="3469.A0A4Y7KRM9"/>